<organism evidence="2 3">
    <name type="scientific">Parnassius apollo</name>
    <name type="common">Apollo butterfly</name>
    <name type="synonym">Papilio apollo</name>
    <dbReference type="NCBI Taxonomy" id="110799"/>
    <lineage>
        <taxon>Eukaryota</taxon>
        <taxon>Metazoa</taxon>
        <taxon>Ecdysozoa</taxon>
        <taxon>Arthropoda</taxon>
        <taxon>Hexapoda</taxon>
        <taxon>Insecta</taxon>
        <taxon>Pterygota</taxon>
        <taxon>Neoptera</taxon>
        <taxon>Endopterygota</taxon>
        <taxon>Lepidoptera</taxon>
        <taxon>Glossata</taxon>
        <taxon>Ditrysia</taxon>
        <taxon>Papilionoidea</taxon>
        <taxon>Papilionidae</taxon>
        <taxon>Parnassiinae</taxon>
        <taxon>Parnassini</taxon>
        <taxon>Parnassius</taxon>
        <taxon>Parnassius</taxon>
    </lineage>
</organism>
<dbReference type="InterPro" id="IPR029526">
    <property type="entry name" value="PGBD"/>
</dbReference>
<gene>
    <name evidence="2" type="ORF">PAPOLLO_LOCUS25551</name>
</gene>
<dbReference type="AlphaFoldDB" id="A0A8S3Y4A7"/>
<dbReference type="Pfam" id="PF13843">
    <property type="entry name" value="DDE_Tnp_1_7"/>
    <property type="match status" value="1"/>
</dbReference>
<dbReference type="PANTHER" id="PTHR46599:SF3">
    <property type="entry name" value="PIGGYBAC TRANSPOSABLE ELEMENT-DERIVED PROTEIN 4"/>
    <property type="match status" value="1"/>
</dbReference>
<evidence type="ECO:0000259" key="1">
    <source>
        <dbReference type="Pfam" id="PF13843"/>
    </source>
</evidence>
<dbReference type="OrthoDB" id="118105at2759"/>
<dbReference type="Proteomes" id="UP000691718">
    <property type="component" value="Unassembled WGS sequence"/>
</dbReference>
<sequence length="334" mass="38729">MHCNDNETEPLRGSTDYDKLYKVRPLITELNKVYQSEACNSAIQSIDECMVKFKGRSSFRQYMPKKPIKRGFKIWARCDAKTGFLYQFEVYTGKGWHGLNSTENEGLGYNVVMRLCNNVLSNTLVAFDNFFTGCNLMEDLFDKNIYAVGTVRSNRKDLPDVLKNKKQPKAMKLAKHEFVSVTAEPITAIKWMDTKEVTVLSTAHQPRDVMMVKRTQKDGSRKEVLCPKAIASYTLSMGGVDLFDHFRSSYPISRKSRKYWMRLLFFMFDASIINAYISYNDSHVATIHSHRDFRLRLARALIDNYTTRKGHAQQGIQFKNKKVVSLEFQKKYDY</sequence>
<accession>A0A8S3Y4A7</accession>
<dbReference type="EMBL" id="CAJQZP010001539">
    <property type="protein sequence ID" value="CAG5053105.1"/>
    <property type="molecule type" value="Genomic_DNA"/>
</dbReference>
<evidence type="ECO:0000313" key="2">
    <source>
        <dbReference type="EMBL" id="CAG5053105.1"/>
    </source>
</evidence>
<feature type="domain" description="PiggyBac transposable element-derived protein" evidence="1">
    <location>
        <begin position="3"/>
        <end position="276"/>
    </location>
</feature>
<proteinExistence type="predicted"/>
<reference evidence="2" key="1">
    <citation type="submission" date="2021-04" db="EMBL/GenBank/DDBJ databases">
        <authorList>
            <person name="Tunstrom K."/>
        </authorList>
    </citation>
    <scope>NUCLEOTIDE SEQUENCE</scope>
</reference>
<protein>
    <submittedName>
        <fullName evidence="2">(apollo) hypothetical protein</fullName>
    </submittedName>
</protein>
<dbReference type="PANTHER" id="PTHR46599">
    <property type="entry name" value="PIGGYBAC TRANSPOSABLE ELEMENT-DERIVED PROTEIN 4"/>
    <property type="match status" value="1"/>
</dbReference>
<keyword evidence="3" id="KW-1185">Reference proteome</keyword>
<name>A0A8S3Y4A7_PARAO</name>
<comment type="caution">
    <text evidence="2">The sequence shown here is derived from an EMBL/GenBank/DDBJ whole genome shotgun (WGS) entry which is preliminary data.</text>
</comment>
<evidence type="ECO:0000313" key="3">
    <source>
        <dbReference type="Proteomes" id="UP000691718"/>
    </source>
</evidence>